<evidence type="ECO:0000313" key="2">
    <source>
        <dbReference type="Proteomes" id="UP000617355"/>
    </source>
</evidence>
<protein>
    <recommendedName>
        <fullName evidence="3">Flavodoxin</fullName>
    </recommendedName>
</protein>
<keyword evidence="2" id="KW-1185">Reference proteome</keyword>
<proteinExistence type="predicted"/>
<name>A0ABQ1QSQ6_9RHOB</name>
<evidence type="ECO:0008006" key="3">
    <source>
        <dbReference type="Google" id="ProtNLM"/>
    </source>
</evidence>
<organism evidence="1 2">
    <name type="scientific">Sinisalibacter lacisalsi</name>
    <dbReference type="NCBI Taxonomy" id="1526570"/>
    <lineage>
        <taxon>Bacteria</taxon>
        <taxon>Pseudomonadati</taxon>
        <taxon>Pseudomonadota</taxon>
        <taxon>Alphaproteobacteria</taxon>
        <taxon>Rhodobacterales</taxon>
        <taxon>Roseobacteraceae</taxon>
        <taxon>Sinisalibacter</taxon>
    </lineage>
</organism>
<dbReference type="RefSeq" id="WP_188529264.1">
    <property type="nucleotide sequence ID" value="NZ_BMGI01000005.1"/>
</dbReference>
<evidence type="ECO:0000313" key="1">
    <source>
        <dbReference type="EMBL" id="GGD44214.1"/>
    </source>
</evidence>
<sequence>MRPVVLAYSFTGNNRLLAEALAGRIGCPLVEVVPRGKRWPISIALDLMFRRFPKIHPVSLPEHDHLLVIAPLWDRWIAHPMRSALKALGPAIGPYSFISLSGGVRPGQVAFVDEQLEQLTGQPPRNHWALYVEKLVPEEIRGTPKVSAYRVSPEELESYPELGEIVNWVRARP</sequence>
<dbReference type="SUPFAM" id="SSF52218">
    <property type="entry name" value="Flavoproteins"/>
    <property type="match status" value="1"/>
</dbReference>
<reference evidence="2" key="1">
    <citation type="journal article" date="2019" name="Int. J. Syst. Evol. Microbiol.">
        <title>The Global Catalogue of Microorganisms (GCM) 10K type strain sequencing project: providing services to taxonomists for standard genome sequencing and annotation.</title>
        <authorList>
            <consortium name="The Broad Institute Genomics Platform"/>
            <consortium name="The Broad Institute Genome Sequencing Center for Infectious Disease"/>
            <person name="Wu L."/>
            <person name="Ma J."/>
        </authorList>
    </citation>
    <scope>NUCLEOTIDE SEQUENCE [LARGE SCALE GENOMIC DNA]</scope>
    <source>
        <strain evidence="2">CGMCC 1.12922</strain>
    </source>
</reference>
<dbReference type="InterPro" id="IPR029039">
    <property type="entry name" value="Flavoprotein-like_sf"/>
</dbReference>
<dbReference type="Gene3D" id="3.40.50.360">
    <property type="match status" value="1"/>
</dbReference>
<accession>A0ABQ1QSQ6</accession>
<comment type="caution">
    <text evidence="1">The sequence shown here is derived from an EMBL/GenBank/DDBJ whole genome shotgun (WGS) entry which is preliminary data.</text>
</comment>
<dbReference type="EMBL" id="BMGI01000005">
    <property type="protein sequence ID" value="GGD44214.1"/>
    <property type="molecule type" value="Genomic_DNA"/>
</dbReference>
<dbReference type="Proteomes" id="UP000617355">
    <property type="component" value="Unassembled WGS sequence"/>
</dbReference>
<gene>
    <name evidence="1" type="ORF">GCM10011358_29980</name>
</gene>